<evidence type="ECO:0000256" key="8">
    <source>
        <dbReference type="ARBA" id="ARBA00023136"/>
    </source>
</evidence>
<dbReference type="NCBIfam" id="TIGR01146">
    <property type="entry name" value="ATPsyn_F1gamma"/>
    <property type="match status" value="1"/>
</dbReference>
<evidence type="ECO:0000256" key="6">
    <source>
        <dbReference type="ARBA" id="ARBA00022781"/>
    </source>
</evidence>
<evidence type="ECO:0000256" key="3">
    <source>
        <dbReference type="ARBA" id="ARBA00007681"/>
    </source>
</evidence>
<evidence type="ECO:0000256" key="2">
    <source>
        <dbReference type="ARBA" id="ARBA00004202"/>
    </source>
</evidence>
<dbReference type="Gene3D" id="1.10.287.80">
    <property type="entry name" value="ATP synthase, gamma subunit, helix hairpin domain"/>
    <property type="match status" value="2"/>
</dbReference>
<name>A0A0W1ARK6_9BACL</name>
<evidence type="ECO:0000256" key="4">
    <source>
        <dbReference type="ARBA" id="ARBA00022448"/>
    </source>
</evidence>
<gene>
    <name evidence="11" type="primary">atpG</name>
    <name evidence="12" type="ORF">UQ64_27345</name>
</gene>
<evidence type="ECO:0000313" key="13">
    <source>
        <dbReference type="Proteomes" id="UP000054709"/>
    </source>
</evidence>
<organism evidence="12 13">
    <name type="scientific">Paenibacillus etheri</name>
    <dbReference type="NCBI Taxonomy" id="1306852"/>
    <lineage>
        <taxon>Bacteria</taxon>
        <taxon>Bacillati</taxon>
        <taxon>Bacillota</taxon>
        <taxon>Bacilli</taxon>
        <taxon>Bacillales</taxon>
        <taxon>Paenibacillaceae</taxon>
        <taxon>Paenibacillus</taxon>
    </lineage>
</organism>
<dbReference type="InterPro" id="IPR035968">
    <property type="entry name" value="ATP_synth_F1_ATPase_gsu"/>
</dbReference>
<dbReference type="OrthoDB" id="9812769at2"/>
<proteinExistence type="inferred from homology"/>
<dbReference type="PANTHER" id="PTHR11693">
    <property type="entry name" value="ATP SYNTHASE GAMMA CHAIN"/>
    <property type="match status" value="1"/>
</dbReference>
<reference evidence="12 13" key="1">
    <citation type="journal article" date="2015" name="Int. Biodeterior. Biodegradation">
        <title>Physiological and genetic screening methods for the isolation of methyl tert-butyl ether-degrading bacteria for bioremediation purposes.</title>
        <authorList>
            <person name="Guisado I.M."/>
            <person name="Purswani J."/>
            <person name="Gonzalez Lopez J."/>
            <person name="Pozo C."/>
        </authorList>
    </citation>
    <scope>NUCLEOTIDE SEQUENCE [LARGE SCALE GENOMIC DNA]</scope>
    <source>
        <strain evidence="12 13">SH7</strain>
    </source>
</reference>
<dbReference type="Pfam" id="PF00231">
    <property type="entry name" value="ATP-synt"/>
    <property type="match status" value="1"/>
</dbReference>
<dbReference type="InterPro" id="IPR000131">
    <property type="entry name" value="ATP_synth_F1_gsu"/>
</dbReference>
<dbReference type="PRINTS" id="PR00126">
    <property type="entry name" value="ATPASEGAMMA"/>
</dbReference>
<comment type="similarity">
    <text evidence="3 11">Belongs to the ATPase gamma chain family.</text>
</comment>
<comment type="function">
    <text evidence="1 11">Produces ATP from ADP in the presence of a proton gradient across the membrane. The gamma chain is believed to be important in regulating ATPase activity and the flow of protons through the CF(0) complex.</text>
</comment>
<evidence type="ECO:0000256" key="11">
    <source>
        <dbReference type="HAMAP-Rule" id="MF_00815"/>
    </source>
</evidence>
<keyword evidence="7 11" id="KW-0406">Ion transport</keyword>
<keyword evidence="13" id="KW-1185">Reference proteome</keyword>
<dbReference type="InterPro" id="IPR023632">
    <property type="entry name" value="ATP_synth_F1_gsu_CS"/>
</dbReference>
<protein>
    <recommendedName>
        <fullName evidence="11">ATP synthase gamma chain</fullName>
    </recommendedName>
    <alternativeName>
        <fullName evidence="11">ATP synthase F1 sector gamma subunit</fullName>
    </alternativeName>
    <alternativeName>
        <fullName evidence="11">F-ATPase gamma subunit</fullName>
    </alternativeName>
</protein>
<dbReference type="FunFam" id="3.40.1380.10:FF:000002">
    <property type="entry name" value="ATP synthase gamma chain"/>
    <property type="match status" value="1"/>
</dbReference>
<keyword evidence="10 11" id="KW-0066">ATP synthesis</keyword>
<comment type="caution">
    <text evidence="12">The sequence shown here is derived from an EMBL/GenBank/DDBJ whole genome shotgun (WGS) entry which is preliminary data.</text>
</comment>
<sequence length="289" mass="31957">MARSMRDIKRQIKSVQNTRQITKAMEMVAASKLRKAQEKAIAARPYAEKLKEVVSSIAAGTEGVQHPMLVSRPVKKTGYLIVTSDRGLAGGYNANILRKVTMLIAERHKSKDEYALFVIGRKGRDFLRRREYPIVQEVTELSDAPKFADIKSIANSAVQQFVDGTYDELYVCYNQFVNAITQIPTVDRLLPMEGVGNHDHHEATANYEYEPSPEGVLEVLLPKYAETLIYSAILDGKASELGAKMTAMGSATKNASKMIGELTLTYNRARQAAITQEITEIVAGANAQS</sequence>
<dbReference type="GO" id="GO:0046933">
    <property type="term" value="F:proton-transporting ATP synthase activity, rotational mechanism"/>
    <property type="evidence" value="ECO:0007669"/>
    <property type="project" value="UniProtKB-UniRule"/>
</dbReference>
<evidence type="ECO:0000256" key="9">
    <source>
        <dbReference type="ARBA" id="ARBA00023196"/>
    </source>
</evidence>
<dbReference type="CDD" id="cd12151">
    <property type="entry name" value="F1-ATPase_gamma"/>
    <property type="match status" value="1"/>
</dbReference>
<evidence type="ECO:0000256" key="7">
    <source>
        <dbReference type="ARBA" id="ARBA00023065"/>
    </source>
</evidence>
<dbReference type="AlphaFoldDB" id="A0A0W1ARK6"/>
<dbReference type="GO" id="GO:0045259">
    <property type="term" value="C:proton-transporting ATP synthase complex"/>
    <property type="evidence" value="ECO:0007669"/>
    <property type="project" value="UniProtKB-KW"/>
</dbReference>
<keyword evidence="9 11" id="KW-0139">CF(1)</keyword>
<dbReference type="HAMAP" id="MF_00815">
    <property type="entry name" value="ATP_synth_gamma_bact"/>
    <property type="match status" value="1"/>
</dbReference>
<evidence type="ECO:0000256" key="1">
    <source>
        <dbReference type="ARBA" id="ARBA00003456"/>
    </source>
</evidence>
<comment type="subunit">
    <text evidence="11">F-type ATPases have 2 components, CF(1) - the catalytic core - and CF(0) - the membrane proton channel. CF(1) has five subunits: alpha(3), beta(3), gamma(1), delta(1), epsilon(1). CF(0) has three main subunits: a, b and c.</text>
</comment>
<dbReference type="GO" id="GO:0005524">
    <property type="term" value="F:ATP binding"/>
    <property type="evidence" value="ECO:0007669"/>
    <property type="project" value="UniProtKB-UniRule"/>
</dbReference>
<dbReference type="Gene3D" id="3.40.1380.10">
    <property type="match status" value="1"/>
</dbReference>
<comment type="subcellular location">
    <subcellularLocation>
        <location evidence="2 11">Cell membrane</location>
        <topology evidence="2 11">Peripheral membrane protein</topology>
    </subcellularLocation>
</comment>
<dbReference type="RefSeq" id="WP_060625970.1">
    <property type="nucleotide sequence ID" value="NZ_LCZJ02000037.1"/>
</dbReference>
<keyword evidence="5 11" id="KW-1003">Cell membrane</keyword>
<keyword evidence="4 11" id="KW-0813">Transport</keyword>
<evidence type="ECO:0000313" key="12">
    <source>
        <dbReference type="EMBL" id="KTD83890.1"/>
    </source>
</evidence>
<keyword evidence="6 11" id="KW-0375">Hydrogen ion transport</keyword>
<dbReference type="GO" id="GO:0005886">
    <property type="term" value="C:plasma membrane"/>
    <property type="evidence" value="ECO:0007669"/>
    <property type="project" value="UniProtKB-SubCell"/>
</dbReference>
<evidence type="ECO:0000256" key="5">
    <source>
        <dbReference type="ARBA" id="ARBA00022475"/>
    </source>
</evidence>
<dbReference type="Proteomes" id="UP000054709">
    <property type="component" value="Unassembled WGS sequence"/>
</dbReference>
<dbReference type="PANTHER" id="PTHR11693:SF22">
    <property type="entry name" value="ATP SYNTHASE SUBUNIT GAMMA, MITOCHONDRIAL"/>
    <property type="match status" value="1"/>
</dbReference>
<dbReference type="EMBL" id="LCZJ02000037">
    <property type="protein sequence ID" value="KTD83890.1"/>
    <property type="molecule type" value="Genomic_DNA"/>
</dbReference>
<accession>A0A0W1ARK6</accession>
<dbReference type="GO" id="GO:0042777">
    <property type="term" value="P:proton motive force-driven plasma membrane ATP synthesis"/>
    <property type="evidence" value="ECO:0007669"/>
    <property type="project" value="UniProtKB-UniRule"/>
</dbReference>
<evidence type="ECO:0000256" key="10">
    <source>
        <dbReference type="ARBA" id="ARBA00023310"/>
    </source>
</evidence>
<keyword evidence="8 11" id="KW-0472">Membrane</keyword>
<dbReference type="PROSITE" id="PS00153">
    <property type="entry name" value="ATPASE_GAMMA"/>
    <property type="match status" value="1"/>
</dbReference>
<dbReference type="SUPFAM" id="SSF52943">
    <property type="entry name" value="ATP synthase (F1-ATPase), gamma subunit"/>
    <property type="match status" value="1"/>
</dbReference>